<accession>A0AAQ4DZM1</accession>
<name>A0AAQ4DZM1_AMBAM</name>
<evidence type="ECO:0000259" key="2">
    <source>
        <dbReference type="Pfam" id="PF25298"/>
    </source>
</evidence>
<gene>
    <name evidence="3" type="ORF">V5799_005308</name>
</gene>
<reference evidence="3 4" key="1">
    <citation type="journal article" date="2023" name="Arcadia Sci">
        <title>De novo assembly of a long-read Amblyomma americanum tick genome.</title>
        <authorList>
            <person name="Chou S."/>
            <person name="Poskanzer K.E."/>
            <person name="Rollins M."/>
            <person name="Thuy-Boun P.S."/>
        </authorList>
    </citation>
    <scope>NUCLEOTIDE SEQUENCE [LARGE SCALE GENOMIC DNA]</scope>
    <source>
        <strain evidence="3">F_SG_1</strain>
        <tissue evidence="3">Salivary glands</tissue>
    </source>
</reference>
<proteinExistence type="predicted"/>
<dbReference type="Pfam" id="PF25298">
    <property type="entry name" value="Baculo_FP_2nd"/>
    <property type="match status" value="1"/>
</dbReference>
<feature type="coiled-coil region" evidence="1">
    <location>
        <begin position="34"/>
        <end position="71"/>
    </location>
</feature>
<protein>
    <recommendedName>
        <fullName evidence="2">FP protein C-terminal domain-containing protein</fullName>
    </recommendedName>
</protein>
<evidence type="ECO:0000313" key="4">
    <source>
        <dbReference type="Proteomes" id="UP001321473"/>
    </source>
</evidence>
<keyword evidence="1" id="KW-0175">Coiled coil</keyword>
<dbReference type="EMBL" id="JARKHS020024774">
    <property type="protein sequence ID" value="KAK8767911.1"/>
    <property type="molecule type" value="Genomic_DNA"/>
</dbReference>
<evidence type="ECO:0000313" key="3">
    <source>
        <dbReference type="EMBL" id="KAK8767911.1"/>
    </source>
</evidence>
<dbReference type="Proteomes" id="UP001321473">
    <property type="component" value="Unassembled WGS sequence"/>
</dbReference>
<keyword evidence="4" id="KW-1185">Reference proteome</keyword>
<dbReference type="AlphaFoldDB" id="A0AAQ4DZM1"/>
<dbReference type="Gene3D" id="3.30.70.1820">
    <property type="entry name" value="L1 transposable element, RRM domain"/>
    <property type="match status" value="1"/>
</dbReference>
<evidence type="ECO:0000256" key="1">
    <source>
        <dbReference type="SAM" id="Coils"/>
    </source>
</evidence>
<sequence>MERDLRSEIRDLKSEQKNITQSLDFAHGTIDDLKKKLDDEVAKTRQKAAEYEALQARLTLMEAKLKDLENRQTHSEQYSRKNNLEIQGVAKSENESVTDILAKIGDAVKEPITQNDVEACHRVPTRNPDKANIIVQFRSRAKRDNVLGKAKKTRFTNSTIGLDTSDPIYINEHLCPVLKKLLALTVKKKYENRWKSVWTSNGKIFAKQADGMPAVQILTELDIDKIFSAQASVASSSNDNE</sequence>
<feature type="domain" description="FP protein C-terminal" evidence="2">
    <location>
        <begin position="178"/>
        <end position="226"/>
    </location>
</feature>
<comment type="caution">
    <text evidence="3">The sequence shown here is derived from an EMBL/GenBank/DDBJ whole genome shotgun (WGS) entry which is preliminary data.</text>
</comment>
<organism evidence="3 4">
    <name type="scientific">Amblyomma americanum</name>
    <name type="common">Lone star tick</name>
    <dbReference type="NCBI Taxonomy" id="6943"/>
    <lineage>
        <taxon>Eukaryota</taxon>
        <taxon>Metazoa</taxon>
        <taxon>Ecdysozoa</taxon>
        <taxon>Arthropoda</taxon>
        <taxon>Chelicerata</taxon>
        <taxon>Arachnida</taxon>
        <taxon>Acari</taxon>
        <taxon>Parasitiformes</taxon>
        <taxon>Ixodida</taxon>
        <taxon>Ixodoidea</taxon>
        <taxon>Ixodidae</taxon>
        <taxon>Amblyomminae</taxon>
        <taxon>Amblyomma</taxon>
    </lineage>
</organism>
<dbReference type="InterPro" id="IPR057251">
    <property type="entry name" value="FP_C"/>
</dbReference>